<feature type="region of interest" description="Disordered" evidence="1">
    <location>
        <begin position="82"/>
        <end position="118"/>
    </location>
</feature>
<feature type="non-terminal residue" evidence="3">
    <location>
        <position position="500"/>
    </location>
</feature>
<sequence>MHSSRARLICRSTNPFTPSIALWQHFVLLNRHSLRQQRAHNSTETPSPYPFIGANTLPFIRAVDEADVASPAPSKVQELSIRKISKNNQNKWRGGQPKPRVVNARNPTPWDEDKPNSPVSILIKTNKEIETRGDYEGQYMTPMGGPHQFQAKREHLPWVLQPDRVSTSITGMQRLDMEIERFHEYATPSRTEALARRHLIDQVTSHVHRISRHMELEVFGSERTGLALATSDIDLRLTNVSAAESPPNSHDPRLPPPHFQRQRLVDRLHTLTAKLSRLPEYDACTVVYARYPLLTVLDIASGLEVQIVSSNDTSFARATMQKYMDEYPFIRQVYSVVKTMFEIRGLSDTFRGGFGSYPIFMMIVASIVHCPEARRPKTSGEGLKHFLVFWSDIKLDKMGISIEPAEFYDKDSQAPMSGKARAKLAKTPSKRPSFYMSLRDPADPTNDLGRKGHAIKHVQATLRKLSGQLMINLNQTDLDSLLTPIVGPVYSLNRGRRMRL</sequence>
<dbReference type="SUPFAM" id="SSF81301">
    <property type="entry name" value="Nucleotidyltransferase"/>
    <property type="match status" value="1"/>
</dbReference>
<evidence type="ECO:0000313" key="3">
    <source>
        <dbReference type="EMBL" id="KAF2711471.1"/>
    </source>
</evidence>
<dbReference type="GO" id="GO:0005730">
    <property type="term" value="C:nucleolus"/>
    <property type="evidence" value="ECO:0007669"/>
    <property type="project" value="TreeGrafter"/>
</dbReference>
<dbReference type="AlphaFoldDB" id="A0A6G1KGD3"/>
<accession>A0A6G1KGD3</accession>
<dbReference type="InterPro" id="IPR054708">
    <property type="entry name" value="MTPAP-like_central"/>
</dbReference>
<dbReference type="InterPro" id="IPR045862">
    <property type="entry name" value="Trf4-like"/>
</dbReference>
<dbReference type="EMBL" id="MU005767">
    <property type="protein sequence ID" value="KAF2711471.1"/>
    <property type="molecule type" value="Genomic_DNA"/>
</dbReference>
<protein>
    <recommendedName>
        <fullName evidence="2">Poly(A) RNA polymerase mitochondrial-like central palm domain-containing protein</fullName>
    </recommendedName>
</protein>
<feature type="domain" description="Poly(A) RNA polymerase mitochondrial-like central palm" evidence="2">
    <location>
        <begin position="175"/>
        <end position="316"/>
    </location>
</feature>
<dbReference type="GO" id="GO:0031123">
    <property type="term" value="P:RNA 3'-end processing"/>
    <property type="evidence" value="ECO:0007669"/>
    <property type="project" value="TreeGrafter"/>
</dbReference>
<evidence type="ECO:0000259" key="2">
    <source>
        <dbReference type="Pfam" id="PF22600"/>
    </source>
</evidence>
<organism evidence="3 4">
    <name type="scientific">Pleomassaria siparia CBS 279.74</name>
    <dbReference type="NCBI Taxonomy" id="1314801"/>
    <lineage>
        <taxon>Eukaryota</taxon>
        <taxon>Fungi</taxon>
        <taxon>Dikarya</taxon>
        <taxon>Ascomycota</taxon>
        <taxon>Pezizomycotina</taxon>
        <taxon>Dothideomycetes</taxon>
        <taxon>Pleosporomycetidae</taxon>
        <taxon>Pleosporales</taxon>
        <taxon>Pleomassariaceae</taxon>
        <taxon>Pleomassaria</taxon>
    </lineage>
</organism>
<dbReference type="Proteomes" id="UP000799428">
    <property type="component" value="Unassembled WGS sequence"/>
</dbReference>
<dbReference type="GO" id="GO:0003729">
    <property type="term" value="F:mRNA binding"/>
    <property type="evidence" value="ECO:0007669"/>
    <property type="project" value="TreeGrafter"/>
</dbReference>
<reference evidence="3" key="1">
    <citation type="journal article" date="2020" name="Stud. Mycol.">
        <title>101 Dothideomycetes genomes: a test case for predicting lifestyles and emergence of pathogens.</title>
        <authorList>
            <person name="Haridas S."/>
            <person name="Albert R."/>
            <person name="Binder M."/>
            <person name="Bloem J."/>
            <person name="Labutti K."/>
            <person name="Salamov A."/>
            <person name="Andreopoulos B."/>
            <person name="Baker S."/>
            <person name="Barry K."/>
            <person name="Bills G."/>
            <person name="Bluhm B."/>
            <person name="Cannon C."/>
            <person name="Castanera R."/>
            <person name="Culley D."/>
            <person name="Daum C."/>
            <person name="Ezra D."/>
            <person name="Gonzalez J."/>
            <person name="Henrissat B."/>
            <person name="Kuo A."/>
            <person name="Liang C."/>
            <person name="Lipzen A."/>
            <person name="Lutzoni F."/>
            <person name="Magnuson J."/>
            <person name="Mondo S."/>
            <person name="Nolan M."/>
            <person name="Ohm R."/>
            <person name="Pangilinan J."/>
            <person name="Park H.-J."/>
            <person name="Ramirez L."/>
            <person name="Alfaro M."/>
            <person name="Sun H."/>
            <person name="Tritt A."/>
            <person name="Yoshinaga Y."/>
            <person name="Zwiers L.-H."/>
            <person name="Turgeon B."/>
            <person name="Goodwin S."/>
            <person name="Spatafora J."/>
            <person name="Crous P."/>
            <person name="Grigoriev I."/>
        </authorList>
    </citation>
    <scope>NUCLEOTIDE SEQUENCE</scope>
    <source>
        <strain evidence="3">CBS 279.74</strain>
    </source>
</reference>
<name>A0A6G1KGD3_9PLEO</name>
<dbReference type="OrthoDB" id="273917at2759"/>
<dbReference type="Pfam" id="PF22600">
    <property type="entry name" value="MTPAP-like_central"/>
    <property type="match status" value="1"/>
</dbReference>
<dbReference type="InterPro" id="IPR043519">
    <property type="entry name" value="NT_sf"/>
</dbReference>
<dbReference type="PANTHER" id="PTHR23092">
    <property type="entry name" value="POLY(A) RNA POLYMERASE"/>
    <property type="match status" value="1"/>
</dbReference>
<gene>
    <name evidence="3" type="ORF">K504DRAFT_375080</name>
</gene>
<proteinExistence type="predicted"/>
<dbReference type="Gene3D" id="3.30.460.10">
    <property type="entry name" value="Beta Polymerase, domain 2"/>
    <property type="match status" value="1"/>
</dbReference>
<evidence type="ECO:0000256" key="1">
    <source>
        <dbReference type="SAM" id="MobiDB-lite"/>
    </source>
</evidence>
<dbReference type="GO" id="GO:0031499">
    <property type="term" value="C:TRAMP complex"/>
    <property type="evidence" value="ECO:0007669"/>
    <property type="project" value="TreeGrafter"/>
</dbReference>
<dbReference type="SUPFAM" id="SSF81631">
    <property type="entry name" value="PAP/OAS1 substrate-binding domain"/>
    <property type="match status" value="1"/>
</dbReference>
<dbReference type="GO" id="GO:0043634">
    <property type="term" value="P:polyadenylation-dependent ncRNA catabolic process"/>
    <property type="evidence" value="ECO:0007669"/>
    <property type="project" value="TreeGrafter"/>
</dbReference>
<dbReference type="PANTHER" id="PTHR23092:SF15">
    <property type="entry name" value="INACTIVE NON-CANONICAL POLY(A) RNA POLYMERASE PROTEIN TRF4-2-RELATED"/>
    <property type="match status" value="1"/>
</dbReference>
<dbReference type="Gene3D" id="1.10.1410.10">
    <property type="match status" value="1"/>
</dbReference>
<keyword evidence="4" id="KW-1185">Reference proteome</keyword>
<dbReference type="GO" id="GO:1990817">
    <property type="term" value="F:poly(A) RNA polymerase activity"/>
    <property type="evidence" value="ECO:0007669"/>
    <property type="project" value="InterPro"/>
</dbReference>
<dbReference type="GO" id="GO:0010605">
    <property type="term" value="P:negative regulation of macromolecule metabolic process"/>
    <property type="evidence" value="ECO:0007669"/>
    <property type="project" value="UniProtKB-ARBA"/>
</dbReference>
<evidence type="ECO:0000313" key="4">
    <source>
        <dbReference type="Proteomes" id="UP000799428"/>
    </source>
</evidence>